<gene>
    <name evidence="6" type="ORF">MPLDJ20_210044</name>
</gene>
<dbReference type="PROSITE" id="PS50931">
    <property type="entry name" value="HTH_LYSR"/>
    <property type="match status" value="1"/>
</dbReference>
<dbReference type="InterPro" id="IPR036388">
    <property type="entry name" value="WH-like_DNA-bd_sf"/>
</dbReference>
<dbReference type="SUPFAM" id="SSF53850">
    <property type="entry name" value="Periplasmic binding protein-like II"/>
    <property type="match status" value="1"/>
</dbReference>
<evidence type="ECO:0000256" key="3">
    <source>
        <dbReference type="ARBA" id="ARBA00023125"/>
    </source>
</evidence>
<evidence type="ECO:0000256" key="4">
    <source>
        <dbReference type="ARBA" id="ARBA00023163"/>
    </source>
</evidence>
<evidence type="ECO:0000256" key="2">
    <source>
        <dbReference type="ARBA" id="ARBA00023015"/>
    </source>
</evidence>
<organism evidence="6 7">
    <name type="scientific">Mesorhizobium plurifarium</name>
    <dbReference type="NCBI Taxonomy" id="69974"/>
    <lineage>
        <taxon>Bacteria</taxon>
        <taxon>Pseudomonadati</taxon>
        <taxon>Pseudomonadota</taxon>
        <taxon>Alphaproteobacteria</taxon>
        <taxon>Hyphomicrobiales</taxon>
        <taxon>Phyllobacteriaceae</taxon>
        <taxon>Mesorhizobium</taxon>
    </lineage>
</organism>
<reference evidence="6 7" key="1">
    <citation type="submission" date="2014-08" db="EMBL/GenBank/DDBJ databases">
        <authorList>
            <person name="Moulin Lionel"/>
        </authorList>
    </citation>
    <scope>NUCLEOTIDE SEQUENCE [LARGE SCALE GENOMIC DNA]</scope>
</reference>
<evidence type="ECO:0000256" key="1">
    <source>
        <dbReference type="ARBA" id="ARBA00009437"/>
    </source>
</evidence>
<dbReference type="SUPFAM" id="SSF46785">
    <property type="entry name" value="Winged helix' DNA-binding domain"/>
    <property type="match status" value="1"/>
</dbReference>
<keyword evidence="4" id="KW-0804">Transcription</keyword>
<dbReference type="GO" id="GO:0043565">
    <property type="term" value="F:sequence-specific DNA binding"/>
    <property type="evidence" value="ECO:0007669"/>
    <property type="project" value="TreeGrafter"/>
</dbReference>
<dbReference type="PANTHER" id="PTHR30537:SF79">
    <property type="entry name" value="TRANSCRIPTIONAL REGULATOR-RELATED"/>
    <property type="match status" value="1"/>
</dbReference>
<evidence type="ECO:0000313" key="6">
    <source>
        <dbReference type="EMBL" id="CDX37794.1"/>
    </source>
</evidence>
<dbReference type="InterPro" id="IPR058163">
    <property type="entry name" value="LysR-type_TF_proteobact-type"/>
</dbReference>
<evidence type="ECO:0000313" key="7">
    <source>
        <dbReference type="Proteomes" id="UP000046373"/>
    </source>
</evidence>
<dbReference type="Proteomes" id="UP000046373">
    <property type="component" value="Unassembled WGS sequence"/>
</dbReference>
<name>A0A090F8E9_MESPL</name>
<sequence length="310" mass="34104">MSMDHSSDQILPLETLRAFDAAARTGSFSAAAEKLNLTHGAVSRQIAKLEDWLGLKVFERNARGVTLTIEGNRLHLRTAEAFALISFNSDRWVEPRGAAVVRLASIPSVSGLWLMPRMAALENSPTKLRIVLDVDNRQADLADEGIDLSVRCGRGRIPGRVSVQLFEEQVFPIASPDLAREIGRGDPARLLKFPLINDSDASAWRAWFAAQDVDYRPRPQDRRFEDYNLVLDAAAHGLGVALARPPLTADQLQSGRIVGVDERVALNPVSYWMDRPVGRPRAAAADLAKRIAEQAGLAPEKLEAFLQDDV</sequence>
<evidence type="ECO:0000259" key="5">
    <source>
        <dbReference type="PROSITE" id="PS50931"/>
    </source>
</evidence>
<dbReference type="Pfam" id="PF03466">
    <property type="entry name" value="LysR_substrate"/>
    <property type="match status" value="1"/>
</dbReference>
<dbReference type="PANTHER" id="PTHR30537">
    <property type="entry name" value="HTH-TYPE TRANSCRIPTIONAL REGULATOR"/>
    <property type="match status" value="1"/>
</dbReference>
<dbReference type="InterPro" id="IPR036390">
    <property type="entry name" value="WH_DNA-bd_sf"/>
</dbReference>
<protein>
    <submittedName>
        <fullName evidence="6">Transcriptional regulator, LysR family</fullName>
    </submittedName>
</protein>
<comment type="similarity">
    <text evidence="1">Belongs to the LysR transcriptional regulatory family.</text>
</comment>
<dbReference type="Gene3D" id="3.40.190.10">
    <property type="entry name" value="Periplasmic binding protein-like II"/>
    <property type="match status" value="2"/>
</dbReference>
<feature type="domain" description="HTH lysR-type" evidence="5">
    <location>
        <begin position="11"/>
        <end position="68"/>
    </location>
</feature>
<dbReference type="Pfam" id="PF00126">
    <property type="entry name" value="HTH_1"/>
    <property type="match status" value="1"/>
</dbReference>
<dbReference type="GO" id="GO:0003700">
    <property type="term" value="F:DNA-binding transcription factor activity"/>
    <property type="evidence" value="ECO:0007669"/>
    <property type="project" value="InterPro"/>
</dbReference>
<dbReference type="InterPro" id="IPR005119">
    <property type="entry name" value="LysR_subst-bd"/>
</dbReference>
<keyword evidence="2" id="KW-0805">Transcription regulation</keyword>
<dbReference type="PRINTS" id="PR00039">
    <property type="entry name" value="HTHLYSR"/>
</dbReference>
<keyword evidence="3" id="KW-0238">DNA-binding</keyword>
<dbReference type="Gene3D" id="1.10.10.10">
    <property type="entry name" value="Winged helix-like DNA-binding domain superfamily/Winged helix DNA-binding domain"/>
    <property type="match status" value="1"/>
</dbReference>
<dbReference type="EMBL" id="CCNB01000014">
    <property type="protein sequence ID" value="CDX37794.1"/>
    <property type="molecule type" value="Genomic_DNA"/>
</dbReference>
<dbReference type="AlphaFoldDB" id="A0A090F8E9"/>
<dbReference type="InterPro" id="IPR000847">
    <property type="entry name" value="LysR_HTH_N"/>
</dbReference>
<accession>A0A090F8E9</accession>
<proteinExistence type="inferred from homology"/>
<dbReference type="GO" id="GO:0006351">
    <property type="term" value="P:DNA-templated transcription"/>
    <property type="evidence" value="ECO:0007669"/>
    <property type="project" value="TreeGrafter"/>
</dbReference>